<sequence length="79" mass="9783">MEWFEFEKKRPHIGEEILVAKIFFNDTKIFIATYLGRKRVDSEEMFDVKLDNFKKYIQKDYSSQYHYFLSSCLRWTRLN</sequence>
<organism evidence="1">
    <name type="scientific">Bacteriophage sp</name>
    <dbReference type="NCBI Taxonomy" id="38018"/>
    <lineage>
        <taxon>Viruses</taxon>
    </lineage>
</organism>
<dbReference type="EMBL" id="BK029940">
    <property type="protein sequence ID" value="DAD55838.1"/>
    <property type="molecule type" value="Genomic_DNA"/>
</dbReference>
<name>A0A8D9PEQ0_9VIRU</name>
<protein>
    <submittedName>
        <fullName evidence="1">Uncharacterized protein</fullName>
    </submittedName>
</protein>
<proteinExistence type="predicted"/>
<accession>A0A8D9PEQ0</accession>
<evidence type="ECO:0000313" key="1">
    <source>
        <dbReference type="EMBL" id="DAD55838.1"/>
    </source>
</evidence>
<reference evidence="1" key="1">
    <citation type="journal article" date="2021" name="Proc. Natl. Acad. Sci. U.S.A.">
        <title>A Catalog of Tens of Thousands of Viruses from Human Metagenomes Reveals Hidden Associations with Chronic Diseases.</title>
        <authorList>
            <person name="Tisza M.J."/>
            <person name="Buck C.B."/>
        </authorList>
    </citation>
    <scope>NUCLEOTIDE SEQUENCE</scope>
    <source>
        <strain evidence="1">CtOZu12</strain>
    </source>
</reference>